<dbReference type="Proteomes" id="UP000194003">
    <property type="component" value="Unassembled WGS sequence"/>
</dbReference>
<keyword evidence="2" id="KW-1185">Reference proteome</keyword>
<name>A0A1Y2K3Y0_9PROT</name>
<dbReference type="EMBL" id="LVJN01000019">
    <property type="protein sequence ID" value="OSM04040.1"/>
    <property type="molecule type" value="Genomic_DNA"/>
</dbReference>
<evidence type="ECO:0000313" key="2">
    <source>
        <dbReference type="Proteomes" id="UP000194003"/>
    </source>
</evidence>
<protein>
    <submittedName>
        <fullName evidence="1">Uncharacterized protein</fullName>
    </submittedName>
</protein>
<gene>
    <name evidence="1" type="ORF">MAIT1_03703</name>
</gene>
<reference evidence="1 2" key="1">
    <citation type="journal article" date="2016" name="BMC Genomics">
        <title>Combined genomic and structural analyses of a cultured magnetotactic bacterium reveals its niche adaptation to a dynamic environment.</title>
        <authorList>
            <person name="Araujo A.C."/>
            <person name="Morillo V."/>
            <person name="Cypriano J."/>
            <person name="Teixeira L.C."/>
            <person name="Leao P."/>
            <person name="Lyra S."/>
            <person name="Almeida L.G."/>
            <person name="Bazylinski D.A."/>
            <person name="Vasconcellos A.T."/>
            <person name="Abreu F."/>
            <person name="Lins U."/>
        </authorList>
    </citation>
    <scope>NUCLEOTIDE SEQUENCE [LARGE SCALE GENOMIC DNA]</scope>
    <source>
        <strain evidence="1 2">IT-1</strain>
    </source>
</reference>
<dbReference type="AntiFam" id="ANF00117">
    <property type="entry name" value="Shadow ORF (opposite PRN2)"/>
</dbReference>
<evidence type="ECO:0000313" key="1">
    <source>
        <dbReference type="EMBL" id="OSM04040.1"/>
    </source>
</evidence>
<sequence>MNQAGSGGHPLGVAGSDDAAAAAAVAMSDAALIENGDGLKAAMGVGADAAFVRGGGGELVGSGVVQQQEGRDRFGDIAVGENVAHREAVADPVAPVAAFDEIEFFHVVSSSCCFESNGAHMFNIVCAPTPASFSCGARAQNGVDKVVWGEERWLGWAHAAQTTP</sequence>
<dbReference type="AlphaFoldDB" id="A0A1Y2K3Y0"/>
<accession>A0A1Y2K3Y0</accession>
<organism evidence="1 2">
    <name type="scientific">Magnetofaba australis IT-1</name>
    <dbReference type="NCBI Taxonomy" id="1434232"/>
    <lineage>
        <taxon>Bacteria</taxon>
        <taxon>Pseudomonadati</taxon>
        <taxon>Pseudomonadota</taxon>
        <taxon>Magnetococcia</taxon>
        <taxon>Magnetococcales</taxon>
        <taxon>Magnetococcaceae</taxon>
        <taxon>Magnetofaba</taxon>
    </lineage>
</organism>
<comment type="caution">
    <text evidence="1">The sequence shown here is derived from an EMBL/GenBank/DDBJ whole genome shotgun (WGS) entry which is preliminary data.</text>
</comment>
<proteinExistence type="predicted"/>
<dbReference type="STRING" id="1434232.MAIT1_03703"/>